<gene>
    <name evidence="4" type="ORF">AR543_14255</name>
</gene>
<reference evidence="5" key="1">
    <citation type="submission" date="2015-10" db="EMBL/GenBank/DDBJ databases">
        <title>Genome of Paenibacillus bovis sp. nov.</title>
        <authorList>
            <person name="Wu Z."/>
            <person name="Gao C."/>
            <person name="Liu Z."/>
            <person name="Zheng H."/>
        </authorList>
    </citation>
    <scope>NUCLEOTIDE SEQUENCE [LARGE SCALE GENOMIC DNA]</scope>
    <source>
        <strain evidence="5">BD3526</strain>
    </source>
</reference>
<dbReference type="KEGG" id="pbv:AR543_14255"/>
<evidence type="ECO:0000256" key="2">
    <source>
        <dbReference type="SAM" id="SignalP"/>
    </source>
</evidence>
<dbReference type="AlphaFoldDB" id="A0A172ZIU0"/>
<feature type="signal peptide" evidence="2">
    <location>
        <begin position="1"/>
        <end position="24"/>
    </location>
</feature>
<dbReference type="Proteomes" id="UP000078148">
    <property type="component" value="Chromosome"/>
</dbReference>
<protein>
    <recommendedName>
        <fullName evidence="3">SLH domain-containing protein</fullName>
    </recommendedName>
</protein>
<dbReference type="Pfam" id="PF03372">
    <property type="entry name" value="Exo_endo_phos"/>
    <property type="match status" value="1"/>
</dbReference>
<dbReference type="Pfam" id="PF00395">
    <property type="entry name" value="SLH"/>
    <property type="match status" value="3"/>
</dbReference>
<dbReference type="Gene3D" id="3.60.10.10">
    <property type="entry name" value="Endonuclease/exonuclease/phosphatase"/>
    <property type="match status" value="1"/>
</dbReference>
<evidence type="ECO:0000256" key="1">
    <source>
        <dbReference type="SAM" id="MobiDB-lite"/>
    </source>
</evidence>
<dbReference type="InterPro" id="IPR036691">
    <property type="entry name" value="Endo/exonu/phosph_ase_sf"/>
</dbReference>
<proteinExistence type="predicted"/>
<evidence type="ECO:0000313" key="5">
    <source>
        <dbReference type="Proteomes" id="UP000078148"/>
    </source>
</evidence>
<feature type="compositionally biased region" description="Polar residues" evidence="1">
    <location>
        <begin position="848"/>
        <end position="861"/>
    </location>
</feature>
<reference evidence="4 5" key="2">
    <citation type="journal article" date="2016" name="Int. J. Syst. Evol. Microbiol.">
        <title>Paenibacillus bovis sp. nov., isolated from raw yak (Bos grunniens) milk.</title>
        <authorList>
            <person name="Gao C."/>
            <person name="Han J."/>
            <person name="Liu Z."/>
            <person name="Xu X."/>
            <person name="Hang F."/>
            <person name="Wu Z."/>
        </authorList>
    </citation>
    <scope>NUCLEOTIDE SEQUENCE [LARGE SCALE GENOMIC DNA]</scope>
    <source>
        <strain evidence="4 5">BD3526</strain>
    </source>
</reference>
<sequence>MKQWKKKVSLSAAAVIVASAIAPADTTLSGSAYAEQLQSGNTVQEIPAPVSVQKVNPVSVLADTYTLSEIRQLNTGSRVTARGWITYREDTGSNYSNLYIQDGSAGIVVRGQNLPGEPGQEIETTGKLNEYRKLLQIEANAADTYIRVQTPQPVSARTITAADFTADHPYEGQLVRINKVTVTGKSSNNYTLQDSSGSFTVYSKSPWLTTGESYDSITGVMSQYNDSIQLIPRSAEDIAGAVPPVVEAPIKLSIHDIQGASQRSPYEGREVREVEGIVTMVKGKTTFYMQTEDALADQDDRTSEAIMVYKSAHGMKVGDQVRVDGVVKEYKETGYSDASDLTTTEIAASSITRIAANQPLPQPVIIGQGGRMIPGQIASAQGSASFDPAAYSIDLYESLESMRVELNNAHIIGPYTYEIPVTVDMQTGSNVTPAGGLVIANNQFNPNRLLISEKPKQPVKTGDQFEGPLYGIMSYSYSNFKILPENNLPPIISGGLKREISALHNGPDQLTIASFNVENFWDDPANREKTERIAQNVVENLHTPDIIGLMEVQDNNGEKDDGTAAADTSFNALIREIRAAGGPEYRYTSIAPENNKDGGAPGGNIRVGFLYNPERVKLAEAAGGAGDSVTAVTYGLQGLTHNPGRIEPGNEAFANSRKSLAAQFVFQGQQVIVVANHFNSKGGDQALYGAAQPPQRISEVQRAKQATLLNRFVQDTLAHNSSANIVLVGDFNDYQFSNTLQILKGNELTNLVETLPENERYSYVYEGNSQTLDHILMTAGLAAQAKLDIVHLNADFMEADGRVSDHDPLLTRIDFASGANNDNKDHPGRIPGNGTSSGSNGNSGSGGDTQSVTPTLPTTADSMPVAAGASADGTVFRWSLASAVNAENGEGTVAAAQLSAASTTAMLTQSGDARTLNIQLQPLQAVNTYRLEWQPEAQQILSSQNRIKQINITTPVGDYEIPVAWLQSAKIGSHSLVLEMATDTAAKQQAQDNGYKVRSAIEYSLYTLDSNQTKQPIEQMDRYIRRSLNIDRLVPGDRIAVVRVGTDDAGQNSYTPVPFTIQDGAVTLFSRSNSTYAVIDSAVQLNDVSGHWAQTAIRQLADQRIITGTANGSFRPNTAVTRAELAALLVRALGLSDTEGSSTSLRDIDSSAWYRNSVHAAAQAGLIQGDANGRFRPNATITRQEMAVMLERALNYTGAPSASVSGSRPADTDRAAAWARPAIARLSASGLLNGDARGQFQPGKNLTRAESAVILQRLLNQLTGTPN</sequence>
<evidence type="ECO:0000259" key="3">
    <source>
        <dbReference type="PROSITE" id="PS51272"/>
    </source>
</evidence>
<name>A0A172ZIU0_9BACL</name>
<feature type="region of interest" description="Disordered" evidence="1">
    <location>
        <begin position="817"/>
        <end position="865"/>
    </location>
</feature>
<dbReference type="PROSITE" id="PS51272">
    <property type="entry name" value="SLH"/>
    <property type="match status" value="3"/>
</dbReference>
<dbReference type="PANTHER" id="PTHR42834">
    <property type="entry name" value="ENDONUCLEASE/EXONUCLEASE/PHOSPHATASE FAMILY PROTEIN (AFU_ORTHOLOGUE AFUA_3G09210)"/>
    <property type="match status" value="1"/>
</dbReference>
<feature type="chain" id="PRO_5008005950" description="SLH domain-containing protein" evidence="2">
    <location>
        <begin position="25"/>
        <end position="1267"/>
    </location>
</feature>
<keyword evidence="2" id="KW-0732">Signal</keyword>
<keyword evidence="5" id="KW-1185">Reference proteome</keyword>
<organism evidence="4 5">
    <name type="scientific">Paenibacillus bovis</name>
    <dbReference type="NCBI Taxonomy" id="1616788"/>
    <lineage>
        <taxon>Bacteria</taxon>
        <taxon>Bacillati</taxon>
        <taxon>Bacillota</taxon>
        <taxon>Bacilli</taxon>
        <taxon>Bacillales</taxon>
        <taxon>Paenibacillaceae</taxon>
        <taxon>Paenibacillus</taxon>
    </lineage>
</organism>
<dbReference type="OrthoDB" id="9801679at2"/>
<feature type="domain" description="SLH" evidence="3">
    <location>
        <begin position="1141"/>
        <end position="1204"/>
    </location>
</feature>
<dbReference type="EMBL" id="CP013023">
    <property type="protein sequence ID" value="ANF97050.1"/>
    <property type="molecule type" value="Genomic_DNA"/>
</dbReference>
<dbReference type="SUPFAM" id="SSF56219">
    <property type="entry name" value="DNase I-like"/>
    <property type="match status" value="1"/>
</dbReference>
<dbReference type="InterPro" id="IPR005135">
    <property type="entry name" value="Endo/exonuclease/phosphatase"/>
</dbReference>
<dbReference type="RefSeq" id="WP_060535164.1">
    <property type="nucleotide sequence ID" value="NZ_CP013023.1"/>
</dbReference>
<dbReference type="GO" id="GO:0003824">
    <property type="term" value="F:catalytic activity"/>
    <property type="evidence" value="ECO:0007669"/>
    <property type="project" value="InterPro"/>
</dbReference>
<dbReference type="InterPro" id="IPR001119">
    <property type="entry name" value="SLH_dom"/>
</dbReference>
<evidence type="ECO:0000313" key="4">
    <source>
        <dbReference type="EMBL" id="ANF97050.1"/>
    </source>
</evidence>
<feature type="domain" description="SLH" evidence="3">
    <location>
        <begin position="1080"/>
        <end position="1140"/>
    </location>
</feature>
<dbReference type="PANTHER" id="PTHR42834:SF1">
    <property type="entry name" value="ENDONUCLEASE_EXONUCLEASE_PHOSPHATASE FAMILY PROTEIN (AFU_ORTHOLOGUE AFUA_3G09210)"/>
    <property type="match status" value="1"/>
</dbReference>
<dbReference type="Pfam" id="PF18942">
    <property type="entry name" value="DUF5689"/>
    <property type="match status" value="1"/>
</dbReference>
<accession>A0A172ZIU0</accession>
<dbReference type="InterPro" id="IPR043744">
    <property type="entry name" value="DUF5689"/>
</dbReference>
<feature type="domain" description="SLH" evidence="3">
    <location>
        <begin position="1206"/>
        <end position="1267"/>
    </location>
</feature>
<dbReference type="STRING" id="1616788.AR543_14255"/>
<dbReference type="CDD" id="cd04486">
    <property type="entry name" value="YhcR_OBF_like"/>
    <property type="match status" value="1"/>
</dbReference>
<dbReference type="CDD" id="cd10283">
    <property type="entry name" value="MnuA_DNase1-like"/>
    <property type="match status" value="1"/>
</dbReference>